<reference evidence="2 3" key="1">
    <citation type="submission" date="2024-01" db="EMBL/GenBank/DDBJ databases">
        <title>The genomes of 5 underutilized Papilionoideae crops provide insights into root nodulation and disease resistanc.</title>
        <authorList>
            <person name="Jiang F."/>
        </authorList>
    </citation>
    <scope>NUCLEOTIDE SEQUENCE [LARGE SCALE GENOMIC DNA]</scope>
    <source>
        <strain evidence="2">DUOXIRENSHENG_FW03</strain>
        <tissue evidence="2">Leaves</tissue>
    </source>
</reference>
<feature type="compositionally biased region" description="Basic and acidic residues" evidence="1">
    <location>
        <begin position="1"/>
        <end position="17"/>
    </location>
</feature>
<comment type="caution">
    <text evidence="2">The sequence shown here is derived from an EMBL/GenBank/DDBJ whole genome shotgun (WGS) entry which is preliminary data.</text>
</comment>
<dbReference type="AlphaFoldDB" id="A0AAN9XJF2"/>
<evidence type="ECO:0000313" key="3">
    <source>
        <dbReference type="Proteomes" id="UP001386955"/>
    </source>
</evidence>
<gene>
    <name evidence="2" type="ORF">VNO78_15734</name>
</gene>
<sequence length="75" mass="8781">MKATERRSSAPKEDKEKIKKRKKSKKKPGARIKVHIIVNKIRDEIMKIPCIIVIYSKVIRVDRLESDVTDKYSSK</sequence>
<organism evidence="2 3">
    <name type="scientific">Psophocarpus tetragonolobus</name>
    <name type="common">Winged bean</name>
    <name type="synonym">Dolichos tetragonolobus</name>
    <dbReference type="NCBI Taxonomy" id="3891"/>
    <lineage>
        <taxon>Eukaryota</taxon>
        <taxon>Viridiplantae</taxon>
        <taxon>Streptophyta</taxon>
        <taxon>Embryophyta</taxon>
        <taxon>Tracheophyta</taxon>
        <taxon>Spermatophyta</taxon>
        <taxon>Magnoliopsida</taxon>
        <taxon>eudicotyledons</taxon>
        <taxon>Gunneridae</taxon>
        <taxon>Pentapetalae</taxon>
        <taxon>rosids</taxon>
        <taxon>fabids</taxon>
        <taxon>Fabales</taxon>
        <taxon>Fabaceae</taxon>
        <taxon>Papilionoideae</taxon>
        <taxon>50 kb inversion clade</taxon>
        <taxon>NPAAA clade</taxon>
        <taxon>indigoferoid/millettioid clade</taxon>
        <taxon>Phaseoleae</taxon>
        <taxon>Psophocarpus</taxon>
    </lineage>
</organism>
<evidence type="ECO:0000313" key="2">
    <source>
        <dbReference type="EMBL" id="KAK7395187.1"/>
    </source>
</evidence>
<dbReference type="Proteomes" id="UP001386955">
    <property type="component" value="Unassembled WGS sequence"/>
</dbReference>
<evidence type="ECO:0000256" key="1">
    <source>
        <dbReference type="SAM" id="MobiDB-lite"/>
    </source>
</evidence>
<proteinExistence type="predicted"/>
<feature type="compositionally biased region" description="Basic residues" evidence="1">
    <location>
        <begin position="18"/>
        <end position="29"/>
    </location>
</feature>
<feature type="region of interest" description="Disordered" evidence="1">
    <location>
        <begin position="1"/>
        <end position="29"/>
    </location>
</feature>
<dbReference type="EMBL" id="JAYMYS010000004">
    <property type="protein sequence ID" value="KAK7395187.1"/>
    <property type="molecule type" value="Genomic_DNA"/>
</dbReference>
<accession>A0AAN9XJF2</accession>
<keyword evidence="3" id="KW-1185">Reference proteome</keyword>
<protein>
    <submittedName>
        <fullName evidence="2">Uncharacterized protein</fullName>
    </submittedName>
</protein>
<name>A0AAN9XJF2_PSOTE</name>